<organism evidence="1 2">
    <name type="scientific">Vermiconidia calcicola</name>
    <dbReference type="NCBI Taxonomy" id="1690605"/>
    <lineage>
        <taxon>Eukaryota</taxon>
        <taxon>Fungi</taxon>
        <taxon>Dikarya</taxon>
        <taxon>Ascomycota</taxon>
        <taxon>Pezizomycotina</taxon>
        <taxon>Dothideomycetes</taxon>
        <taxon>Dothideomycetidae</taxon>
        <taxon>Mycosphaerellales</taxon>
        <taxon>Extremaceae</taxon>
        <taxon>Vermiconidia</taxon>
    </lineage>
</organism>
<proteinExistence type="predicted"/>
<protein>
    <submittedName>
        <fullName evidence="1">Uncharacterized protein</fullName>
    </submittedName>
</protein>
<evidence type="ECO:0000313" key="1">
    <source>
        <dbReference type="EMBL" id="KAK3718398.1"/>
    </source>
</evidence>
<sequence length="578" mass="64159">MTDKTLTKNKGRVHRDTKRPGPERASRSKKGGVESNKQAKIDRTKKPRAHVSNDEDNVNDSGSDLEIRPAARASDASDVQEQDSITSSIQEQDIASYLSQDNADDTIADTPCDDVSDQACSEKPASQIIDEQPVASLARYLKKKLRIPLTEDEHGELLMWECYDLPGQCDEYCARRKFTFREHDILLDYEIKQIKAKRQEVERKEVELSAKKRSHDEVSEEDEGSTTDRTKRRKTAHPSALERQLTEWWSQAKGYARNYLLPAGVQKIKELLATLCTIPPLTILVEMIENTALPARLSRGNGMIIEGAKHESASSYKPPPSLGRTYSRPGVPRCIPISPLDNLAAHYNETEHVSAVSQQPRDIIGNDGKVDPNLPIPTYEDMFIHLYEPYMVNDGYKKPEEARETFVEAAEKVFGSTEQPATQVFLNYMLVSELHAFFVPEPSPQLFVQRAVARSAAEAQQAIIRQQAIDQQQAFEQQQMTIAQAAVDPMDLVYDDELMNWEKSGLALPDVCHPANIIADQPDASGEGGSQGDGCGEGDSADGGEGDDGKGDDGEDGDDGEGDDAEGRMESEMTHRVK</sequence>
<accession>A0ACC3NK89</accession>
<reference evidence="1" key="1">
    <citation type="submission" date="2023-07" db="EMBL/GenBank/DDBJ databases">
        <title>Black Yeasts Isolated from many extreme environments.</title>
        <authorList>
            <person name="Coleine C."/>
            <person name="Stajich J.E."/>
            <person name="Selbmann L."/>
        </authorList>
    </citation>
    <scope>NUCLEOTIDE SEQUENCE</scope>
    <source>
        <strain evidence="1">CCFEE 5714</strain>
    </source>
</reference>
<comment type="caution">
    <text evidence="1">The sequence shown here is derived from an EMBL/GenBank/DDBJ whole genome shotgun (WGS) entry which is preliminary data.</text>
</comment>
<dbReference type="EMBL" id="JAUTXU010000032">
    <property type="protein sequence ID" value="KAK3718398.1"/>
    <property type="molecule type" value="Genomic_DNA"/>
</dbReference>
<keyword evidence="2" id="KW-1185">Reference proteome</keyword>
<name>A0ACC3NK89_9PEZI</name>
<gene>
    <name evidence="1" type="ORF">LTR37_005211</name>
</gene>
<dbReference type="Proteomes" id="UP001281147">
    <property type="component" value="Unassembled WGS sequence"/>
</dbReference>
<evidence type="ECO:0000313" key="2">
    <source>
        <dbReference type="Proteomes" id="UP001281147"/>
    </source>
</evidence>